<dbReference type="CDD" id="cd03801">
    <property type="entry name" value="GT4_PimA-like"/>
    <property type="match status" value="1"/>
</dbReference>
<sequence length="376" mass="41767">MAKKKILYIHCGGETVGGIETYLAHVVKAHKNCDAYLGIVKAGEYSRYLKWQKTPNVILLNGGRLREIAKVGIAVRTATRFVRNNNIEFVIGKGNNSWVYAAIIARLARIRSIFYVANDINPQYWKSPITLLAGCMKPWLYVANSEFTAKSIAEVLGQESSIVYPAANVDKFVGIDNKNARESLCKEFAISPQKFIYTIVGRLQEWKGQHIAIEAFKKMRNKKNAVLLVVGDYTHANDQPFFRRLQQLAAAESVIFTGFRKDIPQIITASDVVVHASITPEPFGITVVEGMLAKKSVIASQAGGPLEIIDHGENGLLVPVKDVCKLSQTMDMLFENRDLGFTLGEKAYEKAKCEFSVEASARLMEKAIRAHDGAVR</sequence>
<dbReference type="RefSeq" id="WP_151969043.1">
    <property type="nucleotide sequence ID" value="NZ_AP019860.1"/>
</dbReference>
<organism evidence="4 5">
    <name type="scientific">Uabimicrobium amorphum</name>
    <dbReference type="NCBI Taxonomy" id="2596890"/>
    <lineage>
        <taxon>Bacteria</taxon>
        <taxon>Pseudomonadati</taxon>
        <taxon>Planctomycetota</taxon>
        <taxon>Candidatus Uabimicrobiia</taxon>
        <taxon>Candidatus Uabimicrobiales</taxon>
        <taxon>Candidatus Uabimicrobiaceae</taxon>
        <taxon>Candidatus Uabimicrobium</taxon>
    </lineage>
</organism>
<dbReference type="GO" id="GO:0016757">
    <property type="term" value="F:glycosyltransferase activity"/>
    <property type="evidence" value="ECO:0007669"/>
    <property type="project" value="UniProtKB-KW"/>
</dbReference>
<keyword evidence="2 4" id="KW-0808">Transferase</keyword>
<dbReference type="Proteomes" id="UP000326354">
    <property type="component" value="Chromosome"/>
</dbReference>
<keyword evidence="1" id="KW-0328">Glycosyltransferase</keyword>
<dbReference type="SUPFAM" id="SSF53756">
    <property type="entry name" value="UDP-Glycosyltransferase/glycogen phosphorylase"/>
    <property type="match status" value="1"/>
</dbReference>
<dbReference type="InterPro" id="IPR001296">
    <property type="entry name" value="Glyco_trans_1"/>
</dbReference>
<dbReference type="OrthoDB" id="259238at2"/>
<gene>
    <name evidence="4" type="ORF">UABAM_03277</name>
</gene>
<dbReference type="KEGG" id="uam:UABAM_03277"/>
<evidence type="ECO:0000259" key="3">
    <source>
        <dbReference type="Pfam" id="PF00534"/>
    </source>
</evidence>
<feature type="domain" description="Glycosyl transferase family 1" evidence="3">
    <location>
        <begin position="186"/>
        <end position="349"/>
    </location>
</feature>
<dbReference type="EMBL" id="AP019860">
    <property type="protein sequence ID" value="BBM84916.1"/>
    <property type="molecule type" value="Genomic_DNA"/>
</dbReference>
<accession>A0A5S9INX2</accession>
<evidence type="ECO:0000313" key="4">
    <source>
        <dbReference type="EMBL" id="BBM84916.1"/>
    </source>
</evidence>
<evidence type="ECO:0000256" key="1">
    <source>
        <dbReference type="ARBA" id="ARBA00022676"/>
    </source>
</evidence>
<keyword evidence="5" id="KW-1185">Reference proteome</keyword>
<name>A0A5S9INX2_UABAM</name>
<proteinExistence type="predicted"/>
<evidence type="ECO:0000256" key="2">
    <source>
        <dbReference type="ARBA" id="ARBA00022679"/>
    </source>
</evidence>
<protein>
    <submittedName>
        <fullName evidence="4">Putative glycosyl transferase</fullName>
    </submittedName>
</protein>
<evidence type="ECO:0000313" key="5">
    <source>
        <dbReference type="Proteomes" id="UP000326354"/>
    </source>
</evidence>
<dbReference type="AlphaFoldDB" id="A0A5S9INX2"/>
<dbReference type="Pfam" id="PF00534">
    <property type="entry name" value="Glycos_transf_1"/>
    <property type="match status" value="1"/>
</dbReference>
<reference evidence="4 5" key="1">
    <citation type="submission" date="2019-08" db="EMBL/GenBank/DDBJ databases">
        <title>Complete genome sequence of Candidatus Uab amorphum.</title>
        <authorList>
            <person name="Shiratori T."/>
            <person name="Suzuki S."/>
            <person name="Kakizawa Y."/>
            <person name="Ishida K."/>
        </authorList>
    </citation>
    <scope>NUCLEOTIDE SEQUENCE [LARGE SCALE GENOMIC DNA]</scope>
    <source>
        <strain evidence="4 5">SRT547</strain>
    </source>
</reference>
<dbReference type="Gene3D" id="3.40.50.2000">
    <property type="entry name" value="Glycogen Phosphorylase B"/>
    <property type="match status" value="2"/>
</dbReference>
<dbReference type="PANTHER" id="PTHR12526">
    <property type="entry name" value="GLYCOSYLTRANSFERASE"/>
    <property type="match status" value="1"/>
</dbReference>
<dbReference type="PANTHER" id="PTHR12526:SF510">
    <property type="entry name" value="D-INOSITOL 3-PHOSPHATE GLYCOSYLTRANSFERASE"/>
    <property type="match status" value="1"/>
</dbReference>